<dbReference type="WBParaSite" id="MBELARI_LOCUS12523">
    <property type="protein sequence ID" value="MBELARI_LOCUS12523"/>
    <property type="gene ID" value="MBELARI_LOCUS12523"/>
</dbReference>
<keyword evidence="1" id="KW-0472">Membrane</keyword>
<reference evidence="4" key="1">
    <citation type="submission" date="2024-02" db="UniProtKB">
        <authorList>
            <consortium name="WormBaseParasite"/>
        </authorList>
    </citation>
    <scope>IDENTIFICATION</scope>
</reference>
<evidence type="ECO:0000256" key="1">
    <source>
        <dbReference type="SAM" id="Phobius"/>
    </source>
</evidence>
<keyword evidence="3" id="KW-1185">Reference proteome</keyword>
<proteinExistence type="predicted"/>
<dbReference type="InterPro" id="IPR012338">
    <property type="entry name" value="Beta-lactam/transpept-like"/>
</dbReference>
<dbReference type="SUPFAM" id="SSF56601">
    <property type="entry name" value="beta-lactamase/transpeptidase-like"/>
    <property type="match status" value="1"/>
</dbReference>
<dbReference type="AlphaFoldDB" id="A0AAF3EEX6"/>
<organism evidence="3 4">
    <name type="scientific">Mesorhabditis belari</name>
    <dbReference type="NCBI Taxonomy" id="2138241"/>
    <lineage>
        <taxon>Eukaryota</taxon>
        <taxon>Metazoa</taxon>
        <taxon>Ecdysozoa</taxon>
        <taxon>Nematoda</taxon>
        <taxon>Chromadorea</taxon>
        <taxon>Rhabditida</taxon>
        <taxon>Rhabditina</taxon>
        <taxon>Rhabditomorpha</taxon>
        <taxon>Rhabditoidea</taxon>
        <taxon>Rhabditidae</taxon>
        <taxon>Mesorhabditinae</taxon>
        <taxon>Mesorhabditis</taxon>
    </lineage>
</organism>
<evidence type="ECO:0000313" key="4">
    <source>
        <dbReference type="WBParaSite" id="MBELARI_LOCUS12523"/>
    </source>
</evidence>
<protein>
    <recommendedName>
        <fullName evidence="2">Beta-lactamase-related domain-containing protein</fullName>
    </recommendedName>
</protein>
<dbReference type="PANTHER" id="PTHR43319">
    <property type="entry name" value="BETA-LACTAMASE-RELATED"/>
    <property type="match status" value="1"/>
</dbReference>
<keyword evidence="1" id="KW-1133">Transmembrane helix</keyword>
<feature type="domain" description="Beta-lactamase-related" evidence="2">
    <location>
        <begin position="59"/>
        <end position="424"/>
    </location>
</feature>
<dbReference type="Gene3D" id="3.40.710.10">
    <property type="entry name" value="DD-peptidase/beta-lactamase superfamily"/>
    <property type="match status" value="1"/>
</dbReference>
<evidence type="ECO:0000313" key="3">
    <source>
        <dbReference type="Proteomes" id="UP000887575"/>
    </source>
</evidence>
<feature type="transmembrane region" description="Helical" evidence="1">
    <location>
        <begin position="6"/>
        <end position="32"/>
    </location>
</feature>
<keyword evidence="1" id="KW-0812">Transmembrane</keyword>
<dbReference type="InterPro" id="IPR001466">
    <property type="entry name" value="Beta-lactam-related"/>
</dbReference>
<dbReference type="Proteomes" id="UP000887575">
    <property type="component" value="Unassembled WGS sequence"/>
</dbReference>
<dbReference type="PANTHER" id="PTHR43319:SF4">
    <property type="entry name" value="BETA-LACTAMASE DOMAIN-CONTAINING PROTEIN 2"/>
    <property type="match status" value="1"/>
</dbReference>
<evidence type="ECO:0000259" key="2">
    <source>
        <dbReference type="Pfam" id="PF00144"/>
    </source>
</evidence>
<dbReference type="Pfam" id="PF00144">
    <property type="entry name" value="Beta-lactamase"/>
    <property type="match status" value="1"/>
</dbReference>
<name>A0AAF3EEX6_9BILA</name>
<dbReference type="InterPro" id="IPR052907">
    <property type="entry name" value="Beta-lactamase/esterase"/>
</dbReference>
<sequence length="461" mass="52587">MWLLFELLLVLGKVVCMGTVITHLSALIIFMWKERRLRRQIKVEGFVHPDFKPVLEAFKKNLHKGWERDGAAFTVYYKERLVVDVWGGFADYESWRPWRSDTMSIAFSSSKAVGAICVAMLVDRGLITYEDKVESFWPKFATSGKEEITVKMIMEHTAGLPLIEHKITIEEAMDPEAMASLFEAQRPIWKPGTRVGYHALTYGWLVDLIIRKVDPQHRGIGQFFKEEISIPHDIDFHFGLPIEMTHRVSRIRKPSVWNRLDEWLADPETVDYGSVLKNFLTNGLMLRVADNAGWLQSIFRVTLNNPELYRLEQCAALGIGTARSLARLMLLYSRGHLVSKSIVELTSTPTIIKKKDCVTNAITDRGWGFTHSTYPHKKGASMLIGHSGFGGQNARYDCENDISFAYLSNGLKSGLGDRARPYVHLLRALYSSIPEQNNNNNNNGIYHMDTMMVSEDDHLME</sequence>
<accession>A0AAF3EEX6</accession>